<gene>
    <name evidence="2" type="ORF">mPipKuh1_008716</name>
</gene>
<keyword evidence="3" id="KW-1185">Reference proteome</keyword>
<reference evidence="2 3" key="1">
    <citation type="journal article" date="2020" name="Nature">
        <title>Six reference-quality genomes reveal evolution of bat adaptations.</title>
        <authorList>
            <person name="Jebb D."/>
            <person name="Huang Z."/>
            <person name="Pippel M."/>
            <person name="Hughes G.M."/>
            <person name="Lavrichenko K."/>
            <person name="Devanna P."/>
            <person name="Winkler S."/>
            <person name="Jermiin L.S."/>
            <person name="Skirmuntt E.C."/>
            <person name="Katzourakis A."/>
            <person name="Burkitt-Gray L."/>
            <person name="Ray D.A."/>
            <person name="Sullivan K.A.M."/>
            <person name="Roscito J.G."/>
            <person name="Kirilenko B.M."/>
            <person name="Davalos L.M."/>
            <person name="Corthals A.P."/>
            <person name="Power M.L."/>
            <person name="Jones G."/>
            <person name="Ransome R.D."/>
            <person name="Dechmann D.K.N."/>
            <person name="Locatelli A.G."/>
            <person name="Puechmaille S.J."/>
            <person name="Fedrigo O."/>
            <person name="Jarvis E.D."/>
            <person name="Hiller M."/>
            <person name="Vernes S.C."/>
            <person name="Myers E.W."/>
            <person name="Teeling E.C."/>
        </authorList>
    </citation>
    <scope>NUCLEOTIDE SEQUENCE [LARGE SCALE GENOMIC DNA]</scope>
    <source>
        <strain evidence="2">MPipKuh1</strain>
        <tissue evidence="2">Flight muscle</tissue>
    </source>
</reference>
<protein>
    <submittedName>
        <fullName evidence="2">Uncharacterized protein</fullName>
    </submittedName>
</protein>
<organism evidence="2 3">
    <name type="scientific">Pipistrellus kuhlii</name>
    <name type="common">Kuhl's pipistrelle</name>
    <dbReference type="NCBI Taxonomy" id="59472"/>
    <lineage>
        <taxon>Eukaryota</taxon>
        <taxon>Metazoa</taxon>
        <taxon>Chordata</taxon>
        <taxon>Craniata</taxon>
        <taxon>Vertebrata</taxon>
        <taxon>Euteleostomi</taxon>
        <taxon>Mammalia</taxon>
        <taxon>Eutheria</taxon>
        <taxon>Laurasiatheria</taxon>
        <taxon>Chiroptera</taxon>
        <taxon>Yangochiroptera</taxon>
        <taxon>Vespertilionidae</taxon>
        <taxon>Pipistrellus</taxon>
    </lineage>
</organism>
<proteinExistence type="predicted"/>
<name>A0A7J7UTI5_PIPKU</name>
<evidence type="ECO:0000256" key="1">
    <source>
        <dbReference type="SAM" id="MobiDB-lite"/>
    </source>
</evidence>
<feature type="compositionally biased region" description="Polar residues" evidence="1">
    <location>
        <begin position="222"/>
        <end position="241"/>
    </location>
</feature>
<evidence type="ECO:0000313" key="3">
    <source>
        <dbReference type="Proteomes" id="UP000558488"/>
    </source>
</evidence>
<accession>A0A7J7UTI5</accession>
<dbReference type="EMBL" id="JACAGB010000018">
    <property type="protein sequence ID" value="KAF6316205.1"/>
    <property type="molecule type" value="Genomic_DNA"/>
</dbReference>
<evidence type="ECO:0000313" key="2">
    <source>
        <dbReference type="EMBL" id="KAF6316205.1"/>
    </source>
</evidence>
<feature type="region of interest" description="Disordered" evidence="1">
    <location>
        <begin position="220"/>
        <end position="241"/>
    </location>
</feature>
<comment type="caution">
    <text evidence="2">The sequence shown here is derived from an EMBL/GenBank/DDBJ whole genome shotgun (WGS) entry which is preliminary data.</text>
</comment>
<feature type="region of interest" description="Disordered" evidence="1">
    <location>
        <begin position="186"/>
        <end position="208"/>
    </location>
</feature>
<sequence>MRLRTTHKGSGRTSSGPENYCECFDSNFRADLKAPPPLPSPLSSPGKVRHFLDRRILMAQRVAGGAGTSKQLLVKPGLHFISGPAAFQGRALEFAVGTGGLCILPFTAPNRTVPGLWAFLQSPLVRPGEQPADGLSWQRQERWSCMDNNACPLELMGWRNWNGHTSHFSQAHCCYVQQMVTKAFCHPPPNPHPTPTHTHPGPHKQAKQNHSVFSLGAHSREVSNTTEHPSDSHPTGPTSLSVTELWATGKGVRCPRKTPTSPLGGGVGWVVALCSPKKESLPKSVRKCLVKTSGNEAEQQQQNLW</sequence>
<dbReference type="AlphaFoldDB" id="A0A7J7UTI5"/>
<dbReference type="Proteomes" id="UP000558488">
    <property type="component" value="Unassembled WGS sequence"/>
</dbReference>